<dbReference type="InterPro" id="IPR031310">
    <property type="entry name" value="Ribosomal_uL5_N"/>
</dbReference>
<evidence type="ECO:0000259" key="8">
    <source>
        <dbReference type="Pfam" id="PF00673"/>
    </source>
</evidence>
<keyword evidence="5" id="KW-0820">tRNA-binding</keyword>
<dbReference type="PANTHER" id="PTHR11994">
    <property type="entry name" value="60S RIBOSOMAL PROTEIN L11-RELATED"/>
    <property type="match status" value="1"/>
</dbReference>
<dbReference type="InterPro" id="IPR022803">
    <property type="entry name" value="Ribosomal_uL5_dom_sf"/>
</dbReference>
<evidence type="ECO:0000256" key="4">
    <source>
        <dbReference type="ARBA" id="ARBA00035245"/>
    </source>
</evidence>
<proteinExistence type="inferred from homology"/>
<dbReference type="Pfam" id="PF00673">
    <property type="entry name" value="Ribosomal_L5_C"/>
    <property type="match status" value="1"/>
</dbReference>
<dbReference type="HAMAP" id="MF_01333_B">
    <property type="entry name" value="Ribosomal_uL5_B"/>
    <property type="match status" value="1"/>
</dbReference>
<evidence type="ECO:0000259" key="7">
    <source>
        <dbReference type="Pfam" id="PF00281"/>
    </source>
</evidence>
<evidence type="ECO:0000313" key="9">
    <source>
        <dbReference type="EMBL" id="OHA67810.1"/>
    </source>
</evidence>
<organism evidence="9 10">
    <name type="scientific">Candidatus Wildermuthbacteria bacterium RIFCSPHIGHO2_02_FULL_47_17</name>
    <dbReference type="NCBI Taxonomy" id="1802452"/>
    <lineage>
        <taxon>Bacteria</taxon>
        <taxon>Candidatus Wildermuthiibacteriota</taxon>
    </lineage>
</organism>
<keyword evidence="3 5" id="KW-0687">Ribonucleoprotein</keyword>
<reference evidence="9 10" key="1">
    <citation type="journal article" date="2016" name="Nat. Commun.">
        <title>Thousands of microbial genomes shed light on interconnected biogeochemical processes in an aquifer system.</title>
        <authorList>
            <person name="Anantharaman K."/>
            <person name="Brown C.T."/>
            <person name="Hug L.A."/>
            <person name="Sharon I."/>
            <person name="Castelle C.J."/>
            <person name="Probst A.J."/>
            <person name="Thomas B.C."/>
            <person name="Singh A."/>
            <person name="Wilkins M.J."/>
            <person name="Karaoz U."/>
            <person name="Brodie E.L."/>
            <person name="Williams K.H."/>
            <person name="Hubbard S.S."/>
            <person name="Banfield J.F."/>
        </authorList>
    </citation>
    <scope>NUCLEOTIDE SEQUENCE [LARGE SCALE GENOMIC DNA]</scope>
</reference>
<keyword evidence="2 5" id="KW-0689">Ribosomal protein</keyword>
<dbReference type="GO" id="GO:0006412">
    <property type="term" value="P:translation"/>
    <property type="evidence" value="ECO:0007669"/>
    <property type="project" value="UniProtKB-UniRule"/>
</dbReference>
<keyword evidence="5" id="KW-0694">RNA-binding</keyword>
<evidence type="ECO:0000256" key="5">
    <source>
        <dbReference type="HAMAP-Rule" id="MF_01333"/>
    </source>
</evidence>
<dbReference type="GO" id="GO:0000049">
    <property type="term" value="F:tRNA binding"/>
    <property type="evidence" value="ECO:0007669"/>
    <property type="project" value="UniProtKB-UniRule"/>
</dbReference>
<gene>
    <name evidence="5" type="primary">rplE</name>
    <name evidence="9" type="ORF">A3D59_03125</name>
</gene>
<dbReference type="Pfam" id="PF00281">
    <property type="entry name" value="Ribosomal_L5"/>
    <property type="match status" value="1"/>
</dbReference>
<evidence type="ECO:0000313" key="10">
    <source>
        <dbReference type="Proteomes" id="UP000179258"/>
    </source>
</evidence>
<dbReference type="Proteomes" id="UP000179258">
    <property type="component" value="Unassembled WGS sequence"/>
</dbReference>
<feature type="domain" description="Large ribosomal subunit protein uL5 N-terminal" evidence="7">
    <location>
        <begin position="24"/>
        <end position="86"/>
    </location>
</feature>
<dbReference type="NCBIfam" id="NF000585">
    <property type="entry name" value="PRK00010.1"/>
    <property type="match status" value="1"/>
</dbReference>
<feature type="domain" description="Large ribosomal subunit protein uL5 C-terminal" evidence="8">
    <location>
        <begin position="91"/>
        <end position="182"/>
    </location>
</feature>
<dbReference type="InterPro" id="IPR031309">
    <property type="entry name" value="Ribosomal_uL5_C"/>
</dbReference>
<evidence type="ECO:0000256" key="6">
    <source>
        <dbReference type="RuleBase" id="RU003930"/>
    </source>
</evidence>
<dbReference type="GO" id="GO:1990904">
    <property type="term" value="C:ribonucleoprotein complex"/>
    <property type="evidence" value="ECO:0007669"/>
    <property type="project" value="UniProtKB-KW"/>
</dbReference>
<dbReference type="FunFam" id="3.30.1440.10:FF:000001">
    <property type="entry name" value="50S ribosomal protein L5"/>
    <property type="match status" value="1"/>
</dbReference>
<comment type="function">
    <text evidence="5">This is 1 of the proteins that bind and probably mediate the attachment of the 5S RNA into the large ribosomal subunit, where it forms part of the central protuberance. In the 70S ribosome it contacts protein S13 of the 30S subunit (bridge B1b), connecting the 2 subunits; this bridge is implicated in subunit movement. Contacts the P site tRNA; the 5S rRNA and some of its associated proteins might help stabilize positioning of ribosome-bound tRNAs.</text>
</comment>
<dbReference type="AlphaFoldDB" id="A0A1G2R4M3"/>
<dbReference type="PIRSF" id="PIRSF002161">
    <property type="entry name" value="Ribosomal_L5"/>
    <property type="match status" value="1"/>
</dbReference>
<dbReference type="GO" id="GO:0019843">
    <property type="term" value="F:rRNA binding"/>
    <property type="evidence" value="ECO:0007669"/>
    <property type="project" value="UniProtKB-UniRule"/>
</dbReference>
<dbReference type="GO" id="GO:0005840">
    <property type="term" value="C:ribosome"/>
    <property type="evidence" value="ECO:0007669"/>
    <property type="project" value="UniProtKB-KW"/>
</dbReference>
<comment type="caution">
    <text evidence="9">The sequence shown here is derived from an EMBL/GenBank/DDBJ whole genome shotgun (WGS) entry which is preliminary data.</text>
</comment>
<sequence length="185" mass="20637">MQHLQEKYKKEVIPAMTEKFGYKSVMAIPRIEKVVVNTGFGRLTASLTGEEPQKTREAIKHDLAVICGQQPVFGAAKKSIAGFKLRQGTIVGAKVTLRKKRMFDFLERLVYIALPRTRDFRGIDAKSIDESGNLTIAVREHIVFPEISPEKAKNILGLEVTVATTAKTKEEGLALLRLMGFPIKK</sequence>
<dbReference type="EMBL" id="MHTX01000033">
    <property type="protein sequence ID" value="OHA67810.1"/>
    <property type="molecule type" value="Genomic_DNA"/>
</dbReference>
<keyword evidence="5" id="KW-0699">rRNA-binding</keyword>
<protein>
    <recommendedName>
        <fullName evidence="4 5">Large ribosomal subunit protein uL5</fullName>
    </recommendedName>
</protein>
<name>A0A1G2R4M3_9BACT</name>
<comment type="similarity">
    <text evidence="1 5 6">Belongs to the universal ribosomal protein uL5 family.</text>
</comment>
<accession>A0A1G2R4M3</accession>
<evidence type="ECO:0000256" key="3">
    <source>
        <dbReference type="ARBA" id="ARBA00023274"/>
    </source>
</evidence>
<dbReference type="SUPFAM" id="SSF55282">
    <property type="entry name" value="RL5-like"/>
    <property type="match status" value="1"/>
</dbReference>
<dbReference type="InterPro" id="IPR020930">
    <property type="entry name" value="Ribosomal_uL5_bac-type"/>
</dbReference>
<dbReference type="GO" id="GO:0003735">
    <property type="term" value="F:structural constituent of ribosome"/>
    <property type="evidence" value="ECO:0007669"/>
    <property type="project" value="InterPro"/>
</dbReference>
<evidence type="ECO:0000256" key="1">
    <source>
        <dbReference type="ARBA" id="ARBA00008553"/>
    </source>
</evidence>
<dbReference type="InterPro" id="IPR002132">
    <property type="entry name" value="Ribosomal_uL5"/>
</dbReference>
<dbReference type="Gene3D" id="3.30.1440.10">
    <property type="match status" value="1"/>
</dbReference>
<evidence type="ECO:0000256" key="2">
    <source>
        <dbReference type="ARBA" id="ARBA00022980"/>
    </source>
</evidence>
<comment type="subunit">
    <text evidence="5">Part of the 50S ribosomal subunit; part of the 5S rRNA/L5/L18/L25 subcomplex. Contacts the 5S rRNA and the P site tRNA. Forms a bridge to the 30S subunit in the 70S ribosome.</text>
</comment>